<dbReference type="SFLD" id="SFLDS00003">
    <property type="entry name" value="Haloacid_Dehalogenase"/>
    <property type="match status" value="1"/>
</dbReference>
<dbReference type="GO" id="GO:0008967">
    <property type="term" value="F:phosphoglycolate phosphatase activity"/>
    <property type="evidence" value="ECO:0007669"/>
    <property type="project" value="TreeGrafter"/>
</dbReference>
<gene>
    <name evidence="1" type="ORF">CM240_0828</name>
</gene>
<dbReference type="PATRIC" id="fig|1216932.3.peg.814"/>
<dbReference type="KEGG" id="clt:CM240_0828"/>
<dbReference type="PANTHER" id="PTHR43434">
    <property type="entry name" value="PHOSPHOGLYCOLATE PHOSPHATASE"/>
    <property type="match status" value="1"/>
</dbReference>
<dbReference type="InterPro" id="IPR036412">
    <property type="entry name" value="HAD-like_sf"/>
</dbReference>
<dbReference type="NCBIfam" id="TIGR01549">
    <property type="entry name" value="HAD-SF-IA-v1"/>
    <property type="match status" value="1"/>
</dbReference>
<dbReference type="Pfam" id="PF13419">
    <property type="entry name" value="HAD_2"/>
    <property type="match status" value="1"/>
</dbReference>
<accession>W6RUM1</accession>
<dbReference type="Gene3D" id="1.10.150.240">
    <property type="entry name" value="Putative phosphatase, domain 2"/>
    <property type="match status" value="1"/>
</dbReference>
<sequence length="208" mass="23818">MNIDSIIFDLDGTLWNSIEGVCSAWKTVLDTYPEINRVITPKDMESCMGLTVDTIRKKLFPDLDEDMQIQIMKECCDSEKIYLGKHGGKLYPNLECTLKKLSKKYKLFIVSNCQDGYIQCFFEAHNLEKYFIDIECSGSTGLSKGENNKLIIERNHLQNPVYVGDTIGDRESAIIANIPFIYARYGFGDVDDYDYVIDNFEEILSLNL</sequence>
<dbReference type="SFLD" id="SFLDG01129">
    <property type="entry name" value="C1.5:_HAD__Beta-PGM__Phosphata"/>
    <property type="match status" value="1"/>
</dbReference>
<dbReference type="STRING" id="1216932.CM240_0828"/>
<dbReference type="EMBL" id="HG917868">
    <property type="protein sequence ID" value="CDM67993.1"/>
    <property type="molecule type" value="Genomic_DNA"/>
</dbReference>
<dbReference type="InterPro" id="IPR041492">
    <property type="entry name" value="HAD_2"/>
</dbReference>
<dbReference type="SUPFAM" id="SSF56784">
    <property type="entry name" value="HAD-like"/>
    <property type="match status" value="1"/>
</dbReference>
<dbReference type="OrthoDB" id="9792518at2"/>
<dbReference type="RefSeq" id="WP_044036749.1">
    <property type="nucleotide sequence ID" value="NZ_HG917868.1"/>
</dbReference>
<name>W6RUM1_9CLOT</name>
<dbReference type="PANTHER" id="PTHR43434:SF1">
    <property type="entry name" value="PHOSPHOGLYCOLATE PHOSPHATASE"/>
    <property type="match status" value="1"/>
</dbReference>
<dbReference type="HOGENOM" id="CLU_045011_19_4_9"/>
<protein>
    <submittedName>
        <fullName evidence="1">HAD family phosphatase</fullName>
    </submittedName>
</protein>
<keyword evidence="2" id="KW-1185">Reference proteome</keyword>
<dbReference type="Gene3D" id="3.40.50.1000">
    <property type="entry name" value="HAD superfamily/HAD-like"/>
    <property type="match status" value="1"/>
</dbReference>
<dbReference type="InterPro" id="IPR023214">
    <property type="entry name" value="HAD_sf"/>
</dbReference>
<dbReference type="eggNOG" id="COG0546">
    <property type="taxonomic scope" value="Bacteria"/>
</dbReference>
<dbReference type="InterPro" id="IPR023198">
    <property type="entry name" value="PGP-like_dom2"/>
</dbReference>
<dbReference type="InterPro" id="IPR050155">
    <property type="entry name" value="HAD-like_hydrolase_sf"/>
</dbReference>
<evidence type="ECO:0000313" key="1">
    <source>
        <dbReference type="EMBL" id="CDM67993.1"/>
    </source>
</evidence>
<organism evidence="1 2">
    <name type="scientific">Clostridium bornimense</name>
    <dbReference type="NCBI Taxonomy" id="1216932"/>
    <lineage>
        <taxon>Bacteria</taxon>
        <taxon>Bacillati</taxon>
        <taxon>Bacillota</taxon>
        <taxon>Clostridia</taxon>
        <taxon>Eubacteriales</taxon>
        <taxon>Clostridiaceae</taxon>
        <taxon>Clostridium</taxon>
    </lineage>
</organism>
<dbReference type="Proteomes" id="UP000019426">
    <property type="component" value="Chromosome M2/40_rep1"/>
</dbReference>
<dbReference type="InterPro" id="IPR006439">
    <property type="entry name" value="HAD-SF_hydro_IA"/>
</dbReference>
<evidence type="ECO:0000313" key="2">
    <source>
        <dbReference type="Proteomes" id="UP000019426"/>
    </source>
</evidence>
<dbReference type="AlphaFoldDB" id="W6RUM1"/>
<reference evidence="1 2" key="1">
    <citation type="submission" date="2013-11" db="EMBL/GenBank/DDBJ databases">
        <title>Complete genome sequence of Clostridum sp. M2/40.</title>
        <authorList>
            <person name="Wibberg D."/>
            <person name="Puehler A."/>
            <person name="Schlueter A."/>
        </authorList>
    </citation>
    <scope>NUCLEOTIDE SEQUENCE [LARGE SCALE GENOMIC DNA]</scope>
    <source>
        <strain evidence="2">M2/40</strain>
    </source>
</reference>
<dbReference type="GO" id="GO:0006281">
    <property type="term" value="P:DNA repair"/>
    <property type="evidence" value="ECO:0007669"/>
    <property type="project" value="TreeGrafter"/>
</dbReference>
<proteinExistence type="predicted"/>